<dbReference type="EMBL" id="CP101751">
    <property type="protein sequence ID" value="UUC44809.1"/>
    <property type="molecule type" value="Genomic_DNA"/>
</dbReference>
<gene>
    <name evidence="1" type="ORF">NOX80_14380</name>
</gene>
<organism evidence="1 2">
    <name type="scientific">Flavobacterium cerinum</name>
    <dbReference type="NCBI Taxonomy" id="2502784"/>
    <lineage>
        <taxon>Bacteria</taxon>
        <taxon>Pseudomonadati</taxon>
        <taxon>Bacteroidota</taxon>
        <taxon>Flavobacteriia</taxon>
        <taxon>Flavobacteriales</taxon>
        <taxon>Flavobacteriaceae</taxon>
        <taxon>Flavobacterium</taxon>
    </lineage>
</organism>
<keyword evidence="2" id="KW-1185">Reference proteome</keyword>
<dbReference type="PROSITE" id="PS51257">
    <property type="entry name" value="PROKAR_LIPOPROTEIN"/>
    <property type="match status" value="1"/>
</dbReference>
<name>A0ABY5ITX8_9FLAO</name>
<evidence type="ECO:0008006" key="3">
    <source>
        <dbReference type="Google" id="ProtNLM"/>
    </source>
</evidence>
<dbReference type="Proteomes" id="UP001059844">
    <property type="component" value="Chromosome"/>
</dbReference>
<dbReference type="RefSeq" id="WP_256550493.1">
    <property type="nucleotide sequence ID" value="NZ_CP101751.1"/>
</dbReference>
<sequence length="114" mass="13690">MNKIFFLSVIFIFLSCEKIDCERLSKITREEECLLVVKKINDSNSVYNFDINGQSLKTFKDTLYKEQNRWFCTYYKYLVKGDTIIKRKGELVFNIHKKDTILSFNWECEGKVYK</sequence>
<reference evidence="1" key="1">
    <citation type="submission" date="2022-07" db="EMBL/GenBank/DDBJ databases">
        <title>Isolation, identification, and degradation of a PFOSA degrading strain from sewage treatment plant.</title>
        <authorList>
            <person name="Zhang L."/>
            <person name="Huo Y."/>
        </authorList>
    </citation>
    <scope>NUCLEOTIDE SEQUENCE</scope>
    <source>
        <strain evidence="1">C1</strain>
    </source>
</reference>
<protein>
    <recommendedName>
        <fullName evidence="3">Lipoprotein</fullName>
    </recommendedName>
</protein>
<accession>A0ABY5ITX8</accession>
<evidence type="ECO:0000313" key="1">
    <source>
        <dbReference type="EMBL" id="UUC44809.1"/>
    </source>
</evidence>
<evidence type="ECO:0000313" key="2">
    <source>
        <dbReference type="Proteomes" id="UP001059844"/>
    </source>
</evidence>
<proteinExistence type="predicted"/>